<keyword evidence="2" id="KW-1185">Reference proteome</keyword>
<dbReference type="EMBL" id="MBFS01000195">
    <property type="protein sequence ID" value="PVV03765.1"/>
    <property type="molecule type" value="Genomic_DNA"/>
</dbReference>
<dbReference type="AlphaFoldDB" id="A0A2T9ZGQ4"/>
<reference evidence="1 2" key="1">
    <citation type="journal article" date="2018" name="MBio">
        <title>Comparative Genomics Reveals the Core Gene Toolbox for the Fungus-Insect Symbiosis.</title>
        <authorList>
            <person name="Wang Y."/>
            <person name="Stata M."/>
            <person name="Wang W."/>
            <person name="Stajich J.E."/>
            <person name="White M.M."/>
            <person name="Moncalvo J.M."/>
        </authorList>
    </citation>
    <scope>NUCLEOTIDE SEQUENCE [LARGE SCALE GENOMIC DNA]</scope>
    <source>
        <strain evidence="1 2">SC-DP-2</strain>
    </source>
</reference>
<dbReference type="Proteomes" id="UP000245609">
    <property type="component" value="Unassembled WGS sequence"/>
</dbReference>
<dbReference type="OrthoDB" id="5598642at2759"/>
<name>A0A2T9ZGQ4_9FUNG</name>
<evidence type="ECO:0000313" key="1">
    <source>
        <dbReference type="EMBL" id="PVV03765.1"/>
    </source>
</evidence>
<sequence length="189" mass="20837">MDPSLGKPPVNSGMITYETPYLKYYPNPSTAYGVGSGSSPGLLSGLNPDGTNIDHIDHIASPSLHEKSITFPSRSAMKNSPSTAVINIGKNNSAFKNSLVSPLLSPKPNTDTLQYSNSQSHYVLPISPTSQKHQQYQEDFPTPGVPQHSVASIETQTRDANWIRLSSKFNYGRRERSDKYSYLKDDDFI</sequence>
<proteinExistence type="predicted"/>
<evidence type="ECO:0000313" key="2">
    <source>
        <dbReference type="Proteomes" id="UP000245609"/>
    </source>
</evidence>
<comment type="caution">
    <text evidence="1">The sequence shown here is derived from an EMBL/GenBank/DDBJ whole genome shotgun (WGS) entry which is preliminary data.</text>
</comment>
<accession>A0A2T9ZGQ4</accession>
<protein>
    <submittedName>
        <fullName evidence="1">Uncharacterized protein</fullName>
    </submittedName>
</protein>
<gene>
    <name evidence="1" type="ORF">BB560_001742</name>
</gene>
<organism evidence="1 2">
    <name type="scientific">Smittium megazygosporum</name>
    <dbReference type="NCBI Taxonomy" id="133381"/>
    <lineage>
        <taxon>Eukaryota</taxon>
        <taxon>Fungi</taxon>
        <taxon>Fungi incertae sedis</taxon>
        <taxon>Zoopagomycota</taxon>
        <taxon>Kickxellomycotina</taxon>
        <taxon>Harpellomycetes</taxon>
        <taxon>Harpellales</taxon>
        <taxon>Legeriomycetaceae</taxon>
        <taxon>Smittium</taxon>
    </lineage>
</organism>